<proteinExistence type="predicted"/>
<sequence>MGRLSRGHRADAVKIGKIKRFEEGKSRRTGEKGVFAQLLERKFYFRF</sequence>
<evidence type="ECO:0000313" key="2">
    <source>
        <dbReference type="Proteomes" id="UP000037122"/>
    </source>
</evidence>
<dbReference type="AlphaFoldDB" id="A0A0L0NP93"/>
<organism evidence="1 2">
    <name type="scientific">Candidozyma auris</name>
    <name type="common">Yeast</name>
    <name type="synonym">Candida auris</name>
    <dbReference type="NCBI Taxonomy" id="498019"/>
    <lineage>
        <taxon>Eukaryota</taxon>
        <taxon>Fungi</taxon>
        <taxon>Dikarya</taxon>
        <taxon>Ascomycota</taxon>
        <taxon>Saccharomycotina</taxon>
        <taxon>Pichiomycetes</taxon>
        <taxon>Metschnikowiaceae</taxon>
        <taxon>Candidozyma</taxon>
    </lineage>
</organism>
<gene>
    <name evidence="1" type="ORF">QG37_07832</name>
</gene>
<name>A0A0L0NP93_CANAR</name>
<accession>A0A0L0NP93</accession>
<reference evidence="2" key="1">
    <citation type="journal article" date="2015" name="BMC Genomics">
        <title>Draft genome of a commonly misdiagnosed multidrug resistant pathogen Candida auris.</title>
        <authorList>
            <person name="Chatterjee S."/>
            <person name="Alampalli S.V."/>
            <person name="Nageshan R.K."/>
            <person name="Chettiar S.T."/>
            <person name="Joshi S."/>
            <person name="Tatu U.S."/>
        </authorList>
    </citation>
    <scope>NUCLEOTIDE SEQUENCE [LARGE SCALE GENOMIC DNA]</scope>
    <source>
        <strain evidence="2">6684</strain>
    </source>
</reference>
<protein>
    <submittedName>
        <fullName evidence="1">Uncharacterized protein</fullName>
    </submittedName>
</protein>
<dbReference type="VEuPathDB" id="FungiDB:QG37_07832"/>
<dbReference type="Proteomes" id="UP000037122">
    <property type="component" value="Unassembled WGS sequence"/>
</dbReference>
<dbReference type="EMBL" id="LGST01000064">
    <property type="protein sequence ID" value="KND95878.1"/>
    <property type="molecule type" value="Genomic_DNA"/>
</dbReference>
<evidence type="ECO:0000313" key="1">
    <source>
        <dbReference type="EMBL" id="KND95878.1"/>
    </source>
</evidence>
<comment type="caution">
    <text evidence="1">The sequence shown here is derived from an EMBL/GenBank/DDBJ whole genome shotgun (WGS) entry which is preliminary data.</text>
</comment>